<dbReference type="SMART" id="SM00327">
    <property type="entry name" value="VWA"/>
    <property type="match status" value="1"/>
</dbReference>
<dbReference type="PROSITE" id="PS50234">
    <property type="entry name" value="VWFA"/>
    <property type="match status" value="1"/>
</dbReference>
<feature type="transmembrane region" description="Helical" evidence="7">
    <location>
        <begin position="293"/>
        <end position="315"/>
    </location>
</feature>
<feature type="transmembrane region" description="Helical" evidence="7">
    <location>
        <begin position="28"/>
        <end position="44"/>
    </location>
</feature>
<feature type="compositionally biased region" description="Low complexity" evidence="6">
    <location>
        <begin position="433"/>
        <end position="450"/>
    </location>
</feature>
<dbReference type="InterPro" id="IPR036465">
    <property type="entry name" value="vWFA_dom_sf"/>
</dbReference>
<dbReference type="PANTHER" id="PTHR22550:SF5">
    <property type="entry name" value="LEUCINE ZIPPER PROTEIN 4"/>
    <property type="match status" value="1"/>
</dbReference>
<dbReference type="PROSITE" id="PS50005">
    <property type="entry name" value="TPR"/>
    <property type="match status" value="1"/>
</dbReference>
<feature type="transmembrane region" description="Helical" evidence="7">
    <location>
        <begin position="7"/>
        <end position="22"/>
    </location>
</feature>
<dbReference type="Gene3D" id="1.25.40.10">
    <property type="entry name" value="Tetratricopeptide repeat domain"/>
    <property type="match status" value="1"/>
</dbReference>
<evidence type="ECO:0000313" key="9">
    <source>
        <dbReference type="EMBL" id="QOR61883.1"/>
    </source>
</evidence>
<evidence type="ECO:0000256" key="2">
    <source>
        <dbReference type="ARBA" id="ARBA00022692"/>
    </source>
</evidence>
<keyword evidence="3 7" id="KW-1133">Transmembrane helix</keyword>
<evidence type="ECO:0000313" key="10">
    <source>
        <dbReference type="Proteomes" id="UP000595074"/>
    </source>
</evidence>
<keyword evidence="4 7" id="KW-0472">Membrane</keyword>
<keyword evidence="2 7" id="KW-0812">Transmembrane</keyword>
<gene>
    <name evidence="9" type="ORF">IMZ28_10780</name>
</gene>
<evidence type="ECO:0000256" key="4">
    <source>
        <dbReference type="ARBA" id="ARBA00023136"/>
    </source>
</evidence>
<dbReference type="PANTHER" id="PTHR22550">
    <property type="entry name" value="SPORE GERMINATION PROTEIN"/>
    <property type="match status" value="1"/>
</dbReference>
<evidence type="ECO:0000256" key="3">
    <source>
        <dbReference type="ARBA" id="ARBA00022989"/>
    </source>
</evidence>
<dbReference type="InterPro" id="IPR050768">
    <property type="entry name" value="UPF0353/GerABKA_families"/>
</dbReference>
<sequence length="515" mass="58407">MSLLYPQFLWLLIPFGLLFLYLKPNLLIQRVHLIILLLLVFTLTRPQLQKGFQEESIEAKEVLIALDVSYSMRATDVKPTRYDYAKATIDTLLRENVQDNIMLIAFTTNPLLLSPPTTDHILVRTALNALDLNNILTKGTSLEKLFKKISSMKKVHRELLLITDGGEEKDLKRLTTALEDTDIHLTILALGSKQGTTIPTEDGSMLKDSDNHLVVSRINPLLKELAQAMNGTYLTASGNPQSTSDAINRSFSQSHLEAKRVNKLHYTTTELYQIPLLLALLLFLMLHTRASKYLLILFALLGIPLQASFLDTFYLDQAYHSYEAKEYNTTKRILTKIETPSLQKQFALANTFYKLHQYKKAIALYSAIHSTSASVKQKLYYNIANAYAMQRAYDKAKIYYTRALQLGDDEDALHNLKIIALLKKKKRAELGISHPKSQSSDSSKSNAEKGSQSKKTQDEEQQSSGSGSGGEKQESTKKKQEKQKLILDKREEQQPLSSKVYELINKGYIHETHPW</sequence>
<dbReference type="EMBL" id="CP063164">
    <property type="protein sequence ID" value="QOR61883.1"/>
    <property type="molecule type" value="Genomic_DNA"/>
</dbReference>
<organism evidence="9 10">
    <name type="scientific">Sulfurovum indicum</name>
    <dbReference type="NCBI Taxonomy" id="2779528"/>
    <lineage>
        <taxon>Bacteria</taxon>
        <taxon>Pseudomonadati</taxon>
        <taxon>Campylobacterota</taxon>
        <taxon>Epsilonproteobacteria</taxon>
        <taxon>Campylobacterales</taxon>
        <taxon>Sulfurovaceae</taxon>
        <taxon>Sulfurovum</taxon>
    </lineage>
</organism>
<dbReference type="Gene3D" id="3.40.50.410">
    <property type="entry name" value="von Willebrand factor, type A domain"/>
    <property type="match status" value="1"/>
</dbReference>
<evidence type="ECO:0000256" key="6">
    <source>
        <dbReference type="SAM" id="MobiDB-lite"/>
    </source>
</evidence>
<feature type="compositionally biased region" description="Basic and acidic residues" evidence="6">
    <location>
        <begin position="471"/>
        <end position="493"/>
    </location>
</feature>
<evidence type="ECO:0000256" key="5">
    <source>
        <dbReference type="PROSITE-ProRule" id="PRU00339"/>
    </source>
</evidence>
<dbReference type="Pfam" id="PF13519">
    <property type="entry name" value="VWA_2"/>
    <property type="match status" value="1"/>
</dbReference>
<dbReference type="InterPro" id="IPR019734">
    <property type="entry name" value="TPR_rpt"/>
</dbReference>
<dbReference type="SUPFAM" id="SSF48452">
    <property type="entry name" value="TPR-like"/>
    <property type="match status" value="1"/>
</dbReference>
<dbReference type="InterPro" id="IPR011990">
    <property type="entry name" value="TPR-like_helical_dom_sf"/>
</dbReference>
<feature type="region of interest" description="Disordered" evidence="6">
    <location>
        <begin position="430"/>
        <end position="500"/>
    </location>
</feature>
<feature type="transmembrane region" description="Helical" evidence="7">
    <location>
        <begin position="269"/>
        <end position="287"/>
    </location>
</feature>
<keyword evidence="5" id="KW-0802">TPR repeat</keyword>
<reference evidence="9 10" key="1">
    <citation type="submission" date="2020-10" db="EMBL/GenBank/DDBJ databases">
        <title>The genome of sulfurovum sp.</title>
        <authorList>
            <person name="Xie S."/>
            <person name="Shao Z."/>
            <person name="Jiang L."/>
        </authorList>
    </citation>
    <scope>NUCLEOTIDE SEQUENCE [LARGE SCALE GENOMIC DNA]</scope>
    <source>
        <strain evidence="9 10">ST-419</strain>
    </source>
</reference>
<feature type="domain" description="VWFA" evidence="8">
    <location>
        <begin position="61"/>
        <end position="229"/>
    </location>
</feature>
<dbReference type="SUPFAM" id="SSF53300">
    <property type="entry name" value="vWA-like"/>
    <property type="match status" value="1"/>
</dbReference>
<dbReference type="InterPro" id="IPR002035">
    <property type="entry name" value="VWF_A"/>
</dbReference>
<dbReference type="AlphaFoldDB" id="A0A7M1S367"/>
<dbReference type="RefSeq" id="WP_197548592.1">
    <property type="nucleotide sequence ID" value="NZ_CP063164.1"/>
</dbReference>
<evidence type="ECO:0000259" key="8">
    <source>
        <dbReference type="PROSITE" id="PS50234"/>
    </source>
</evidence>
<protein>
    <submittedName>
        <fullName evidence="9">VWA domain-containing protein</fullName>
    </submittedName>
</protein>
<keyword evidence="10" id="KW-1185">Reference proteome</keyword>
<evidence type="ECO:0000256" key="7">
    <source>
        <dbReference type="SAM" id="Phobius"/>
    </source>
</evidence>
<keyword evidence="1" id="KW-1003">Cell membrane</keyword>
<feature type="repeat" description="TPR" evidence="5">
    <location>
        <begin position="377"/>
        <end position="410"/>
    </location>
</feature>
<accession>A0A7M1S367</accession>
<evidence type="ECO:0000256" key="1">
    <source>
        <dbReference type="ARBA" id="ARBA00022475"/>
    </source>
</evidence>
<name>A0A7M1S367_9BACT</name>
<dbReference type="Proteomes" id="UP000595074">
    <property type="component" value="Chromosome"/>
</dbReference>
<dbReference type="SMART" id="SM00028">
    <property type="entry name" value="TPR"/>
    <property type="match status" value="2"/>
</dbReference>
<proteinExistence type="predicted"/>
<dbReference type="KEGG" id="sinu:IMZ28_10780"/>